<dbReference type="STRING" id="1860102.ACCAA_130230"/>
<dbReference type="Pfam" id="PF07254">
    <property type="entry name" value="Cpta_toxin"/>
    <property type="match status" value="1"/>
</dbReference>
<dbReference type="Proteomes" id="UP000199169">
    <property type="component" value="Unassembled WGS sequence"/>
</dbReference>
<feature type="transmembrane region" description="Helical" evidence="1">
    <location>
        <begin position="12"/>
        <end position="33"/>
    </location>
</feature>
<evidence type="ECO:0000313" key="3">
    <source>
        <dbReference type="Proteomes" id="UP000199169"/>
    </source>
</evidence>
<dbReference type="InterPro" id="IPR009883">
    <property type="entry name" value="YgfX"/>
</dbReference>
<accession>A0A1A8XIY8</accession>
<keyword evidence="1" id="KW-0472">Membrane</keyword>
<keyword evidence="1" id="KW-0812">Transmembrane</keyword>
<dbReference type="EMBL" id="FLQX01000035">
    <property type="protein sequence ID" value="SBT04342.1"/>
    <property type="molecule type" value="Genomic_DNA"/>
</dbReference>
<keyword evidence="3" id="KW-1185">Reference proteome</keyword>
<evidence type="ECO:0000256" key="1">
    <source>
        <dbReference type="SAM" id="Phobius"/>
    </source>
</evidence>
<dbReference type="RefSeq" id="WP_186405965.1">
    <property type="nucleotide sequence ID" value="NZ_FLQX01000035.1"/>
</dbReference>
<reference evidence="3" key="1">
    <citation type="submission" date="2016-06" db="EMBL/GenBank/DDBJ databases">
        <authorList>
            <person name="McIlroy S.J."/>
            <person name="Karst S.M."/>
            <person name="Albertsen M."/>
        </authorList>
    </citation>
    <scope>NUCLEOTIDE SEQUENCE [LARGE SCALE GENOMIC DNA]</scope>
</reference>
<protein>
    <recommendedName>
        <fullName evidence="4">Toxin CptA</fullName>
    </recommendedName>
</protein>
<organism evidence="2 3">
    <name type="scientific">Candidatus Accumulibacter aalborgensis</name>
    <dbReference type="NCBI Taxonomy" id="1860102"/>
    <lineage>
        <taxon>Bacteria</taxon>
        <taxon>Pseudomonadati</taxon>
        <taxon>Pseudomonadota</taxon>
        <taxon>Betaproteobacteria</taxon>
        <taxon>Candidatus Accumulibacter</taxon>
    </lineage>
</organism>
<proteinExistence type="predicted"/>
<sequence>MQFPLHLTLRRSRLLSFLIVWVHLLAGGCVWVLSWPAALRYGLLALLALSAWHALRRSPVVALRLTEGGELAFLSAAGDRVLVSVKPETVVFSQLIVLRARDDDQGRLMTLVLLTDSMSAEQFRQLRLWLRWRPDASEQSVGDV</sequence>
<evidence type="ECO:0000313" key="2">
    <source>
        <dbReference type="EMBL" id="SBT04342.1"/>
    </source>
</evidence>
<keyword evidence="1" id="KW-1133">Transmembrane helix</keyword>
<evidence type="ECO:0008006" key="4">
    <source>
        <dbReference type="Google" id="ProtNLM"/>
    </source>
</evidence>
<name>A0A1A8XIY8_9PROT</name>
<dbReference type="AlphaFoldDB" id="A0A1A8XIY8"/>
<gene>
    <name evidence="2" type="ORF">ACCAA_130230</name>
</gene>